<gene>
    <name evidence="1" type="ordered locus">Desti_4660</name>
</gene>
<accession>I4CCJ2</accession>
<name>I4CCJ2_DESTA</name>
<dbReference type="AlphaFoldDB" id="I4CCJ2"/>
<reference evidence="2" key="1">
    <citation type="submission" date="2012-06" db="EMBL/GenBank/DDBJ databases">
        <title>Complete sequence of chromosome of Desulfomonile tiedjei DSM 6799.</title>
        <authorList>
            <person name="Lucas S."/>
            <person name="Copeland A."/>
            <person name="Lapidus A."/>
            <person name="Glavina del Rio T."/>
            <person name="Dalin E."/>
            <person name="Tice H."/>
            <person name="Bruce D."/>
            <person name="Goodwin L."/>
            <person name="Pitluck S."/>
            <person name="Peters L."/>
            <person name="Ovchinnikova G."/>
            <person name="Zeytun A."/>
            <person name="Lu M."/>
            <person name="Kyrpides N."/>
            <person name="Mavromatis K."/>
            <person name="Ivanova N."/>
            <person name="Brettin T."/>
            <person name="Detter J.C."/>
            <person name="Han C."/>
            <person name="Larimer F."/>
            <person name="Land M."/>
            <person name="Hauser L."/>
            <person name="Markowitz V."/>
            <person name="Cheng J.-F."/>
            <person name="Hugenholtz P."/>
            <person name="Woyke T."/>
            <person name="Wu D."/>
            <person name="Spring S."/>
            <person name="Schroeder M."/>
            <person name="Brambilla E."/>
            <person name="Klenk H.-P."/>
            <person name="Eisen J.A."/>
        </authorList>
    </citation>
    <scope>NUCLEOTIDE SEQUENCE [LARGE SCALE GENOMIC DNA]</scope>
    <source>
        <strain evidence="2">ATCC 49306 / DSM 6799 / DCB-1</strain>
    </source>
</reference>
<dbReference type="KEGG" id="dti:Desti_4660"/>
<evidence type="ECO:0000313" key="2">
    <source>
        <dbReference type="Proteomes" id="UP000006055"/>
    </source>
</evidence>
<evidence type="ECO:0000313" key="1">
    <source>
        <dbReference type="EMBL" id="AFM27283.1"/>
    </source>
</evidence>
<proteinExistence type="predicted"/>
<organism evidence="1 2">
    <name type="scientific">Desulfomonile tiedjei (strain ATCC 49306 / DSM 6799 / DCB-1)</name>
    <dbReference type="NCBI Taxonomy" id="706587"/>
    <lineage>
        <taxon>Bacteria</taxon>
        <taxon>Pseudomonadati</taxon>
        <taxon>Thermodesulfobacteriota</taxon>
        <taxon>Desulfomonilia</taxon>
        <taxon>Desulfomonilales</taxon>
        <taxon>Desulfomonilaceae</taxon>
        <taxon>Desulfomonile</taxon>
    </lineage>
</organism>
<dbReference type="Proteomes" id="UP000006055">
    <property type="component" value="Chromosome"/>
</dbReference>
<dbReference type="EMBL" id="CP003360">
    <property type="protein sequence ID" value="AFM27283.1"/>
    <property type="molecule type" value="Genomic_DNA"/>
</dbReference>
<keyword evidence="2" id="KW-1185">Reference proteome</keyword>
<dbReference type="HOGENOM" id="CLU_2478337_0_0_7"/>
<sequence length="87" mass="9762">MQEVPPRTPLQELLILAGMQFPYRKLHSSERESSWKVWGEISFTKKVPSVFLNGKLGSVRKIFAHYAGRAGEKNNNEYGKGGSVPVT</sequence>
<protein>
    <submittedName>
        <fullName evidence="1">Uncharacterized protein</fullName>
    </submittedName>
</protein>